<keyword evidence="5" id="KW-1185">Reference proteome</keyword>
<dbReference type="SUPFAM" id="SSF52172">
    <property type="entry name" value="CheY-like"/>
    <property type="match status" value="1"/>
</dbReference>
<dbReference type="Proteomes" id="UP000214646">
    <property type="component" value="Unassembled WGS sequence"/>
</dbReference>
<evidence type="ECO:0000256" key="2">
    <source>
        <dbReference type="PROSITE-ProRule" id="PRU00169"/>
    </source>
</evidence>
<dbReference type="GO" id="GO:0000160">
    <property type="term" value="P:phosphorelay signal transduction system"/>
    <property type="evidence" value="ECO:0007669"/>
    <property type="project" value="InterPro"/>
</dbReference>
<evidence type="ECO:0000313" key="4">
    <source>
        <dbReference type="EMBL" id="OWK44302.1"/>
    </source>
</evidence>
<dbReference type="PROSITE" id="PS50110">
    <property type="entry name" value="RESPONSE_REGULATORY"/>
    <property type="match status" value="1"/>
</dbReference>
<proteinExistence type="predicted"/>
<name>A0A225DSA9_9BACT</name>
<feature type="domain" description="Response regulatory" evidence="3">
    <location>
        <begin position="6"/>
        <end position="122"/>
    </location>
</feature>
<keyword evidence="4" id="KW-0808">Transferase</keyword>
<comment type="caution">
    <text evidence="4">The sequence shown here is derived from an EMBL/GenBank/DDBJ whole genome shotgun (WGS) entry which is preliminary data.</text>
</comment>
<dbReference type="PANTHER" id="PTHR44591:SF3">
    <property type="entry name" value="RESPONSE REGULATORY DOMAIN-CONTAINING PROTEIN"/>
    <property type="match status" value="1"/>
</dbReference>
<dbReference type="Gene3D" id="3.40.50.2300">
    <property type="match status" value="1"/>
</dbReference>
<accession>A0A225DSA9</accession>
<organism evidence="4 5">
    <name type="scientific">Fimbriiglobus ruber</name>
    <dbReference type="NCBI Taxonomy" id="1908690"/>
    <lineage>
        <taxon>Bacteria</taxon>
        <taxon>Pseudomonadati</taxon>
        <taxon>Planctomycetota</taxon>
        <taxon>Planctomycetia</taxon>
        <taxon>Gemmatales</taxon>
        <taxon>Gemmataceae</taxon>
        <taxon>Fimbriiglobus</taxon>
    </lineage>
</organism>
<dbReference type="OrthoDB" id="286140at2"/>
<dbReference type="InterPro" id="IPR050595">
    <property type="entry name" value="Bact_response_regulator"/>
</dbReference>
<dbReference type="GO" id="GO:0032259">
    <property type="term" value="P:methylation"/>
    <property type="evidence" value="ECO:0007669"/>
    <property type="project" value="UniProtKB-KW"/>
</dbReference>
<dbReference type="InterPro" id="IPR001789">
    <property type="entry name" value="Sig_transdc_resp-reg_receiver"/>
</dbReference>
<evidence type="ECO:0000259" key="3">
    <source>
        <dbReference type="PROSITE" id="PS50110"/>
    </source>
</evidence>
<protein>
    <submittedName>
        <fullName evidence="4">Chemotaxis protein methyltransferase CheR</fullName>
    </submittedName>
</protein>
<keyword evidence="4" id="KW-0489">Methyltransferase</keyword>
<sequence>MDTVLRVLCVDDNRDAADSLSALLTIAGFTVHTCYSGHAAIAVLDEFCPEVCILDLMMPGMDGLELSRRIRAWSAGRHIPLVAVTALSDEAARRTTSQHGFDLHLTKPFDPDQLAALVVDIVILRGCS</sequence>
<dbReference type="Pfam" id="PF00072">
    <property type="entry name" value="Response_reg"/>
    <property type="match status" value="1"/>
</dbReference>
<feature type="modified residue" description="4-aspartylphosphate" evidence="2">
    <location>
        <position position="55"/>
    </location>
</feature>
<evidence type="ECO:0000313" key="5">
    <source>
        <dbReference type="Proteomes" id="UP000214646"/>
    </source>
</evidence>
<dbReference type="GO" id="GO:0008168">
    <property type="term" value="F:methyltransferase activity"/>
    <property type="evidence" value="ECO:0007669"/>
    <property type="project" value="UniProtKB-KW"/>
</dbReference>
<evidence type="ECO:0000256" key="1">
    <source>
        <dbReference type="ARBA" id="ARBA00022553"/>
    </source>
</evidence>
<dbReference type="EMBL" id="NIDE01000003">
    <property type="protein sequence ID" value="OWK44302.1"/>
    <property type="molecule type" value="Genomic_DNA"/>
</dbReference>
<gene>
    <name evidence="4" type="ORF">FRUB_02234</name>
</gene>
<keyword evidence="1 2" id="KW-0597">Phosphoprotein</keyword>
<dbReference type="InterPro" id="IPR011006">
    <property type="entry name" value="CheY-like_superfamily"/>
</dbReference>
<reference evidence="5" key="1">
    <citation type="submission" date="2017-06" db="EMBL/GenBank/DDBJ databases">
        <title>Genome analysis of Fimbriiglobus ruber SP5, the first member of the order Planctomycetales with confirmed chitinolytic capability.</title>
        <authorList>
            <person name="Ravin N.V."/>
            <person name="Rakitin A.L."/>
            <person name="Ivanova A.A."/>
            <person name="Beletsky A.V."/>
            <person name="Kulichevskaya I.S."/>
            <person name="Mardanov A.V."/>
            <person name="Dedysh S.N."/>
        </authorList>
    </citation>
    <scope>NUCLEOTIDE SEQUENCE [LARGE SCALE GENOMIC DNA]</scope>
    <source>
        <strain evidence="5">SP5</strain>
    </source>
</reference>
<dbReference type="AlphaFoldDB" id="A0A225DSA9"/>
<dbReference type="PANTHER" id="PTHR44591">
    <property type="entry name" value="STRESS RESPONSE REGULATOR PROTEIN 1"/>
    <property type="match status" value="1"/>
</dbReference>
<dbReference type="SMART" id="SM00448">
    <property type="entry name" value="REC"/>
    <property type="match status" value="1"/>
</dbReference>